<organism evidence="5 6">
    <name type="scientific">Cysteiniphilum litorale</name>
    <dbReference type="NCBI Taxonomy" id="2056700"/>
    <lineage>
        <taxon>Bacteria</taxon>
        <taxon>Pseudomonadati</taxon>
        <taxon>Pseudomonadota</taxon>
        <taxon>Gammaproteobacteria</taxon>
        <taxon>Thiotrichales</taxon>
        <taxon>Fastidiosibacteraceae</taxon>
        <taxon>Cysteiniphilum</taxon>
    </lineage>
</organism>
<dbReference type="Gene3D" id="3.40.190.10">
    <property type="entry name" value="Periplasmic binding protein-like II"/>
    <property type="match status" value="2"/>
</dbReference>
<dbReference type="PANTHER" id="PTHR35936:SF19">
    <property type="entry name" value="AMINO-ACID-BINDING PROTEIN YXEM-RELATED"/>
    <property type="match status" value="1"/>
</dbReference>
<dbReference type="SUPFAM" id="SSF53850">
    <property type="entry name" value="Periplasmic binding protein-like II"/>
    <property type="match status" value="1"/>
</dbReference>
<keyword evidence="2 3" id="KW-0732">Signal</keyword>
<dbReference type="RefSeq" id="WP_157968324.1">
    <property type="nucleotide sequence ID" value="NZ_BMJS01000037.1"/>
</dbReference>
<feature type="signal peptide" evidence="3">
    <location>
        <begin position="1"/>
        <end position="31"/>
    </location>
</feature>
<feature type="domain" description="Solute-binding protein family 3/N-terminal" evidence="4">
    <location>
        <begin position="35"/>
        <end position="271"/>
    </location>
</feature>
<comment type="similarity">
    <text evidence="1">Belongs to the bacterial solute-binding protein 3 family.</text>
</comment>
<evidence type="ECO:0000256" key="2">
    <source>
        <dbReference type="ARBA" id="ARBA00022729"/>
    </source>
</evidence>
<accession>A0A8J3E9R7</accession>
<dbReference type="AlphaFoldDB" id="A0A8J3E9R7"/>
<gene>
    <name evidence="5" type="ORF">GCM10010995_23970</name>
</gene>
<dbReference type="Pfam" id="PF00497">
    <property type="entry name" value="SBP_bac_3"/>
    <property type="match status" value="1"/>
</dbReference>
<protein>
    <recommendedName>
        <fullName evidence="4">Solute-binding protein family 3/N-terminal domain-containing protein</fullName>
    </recommendedName>
</protein>
<evidence type="ECO:0000313" key="5">
    <source>
        <dbReference type="EMBL" id="GGG05642.1"/>
    </source>
</evidence>
<keyword evidence="6" id="KW-1185">Reference proteome</keyword>
<reference evidence="5" key="1">
    <citation type="journal article" date="2014" name="Int. J. Syst. Evol. Microbiol.">
        <title>Complete genome sequence of Corynebacterium casei LMG S-19264T (=DSM 44701T), isolated from a smear-ripened cheese.</title>
        <authorList>
            <consortium name="US DOE Joint Genome Institute (JGI-PGF)"/>
            <person name="Walter F."/>
            <person name="Albersmeier A."/>
            <person name="Kalinowski J."/>
            <person name="Ruckert C."/>
        </authorList>
    </citation>
    <scope>NUCLEOTIDE SEQUENCE</scope>
    <source>
        <strain evidence="5">CGMCC 1.15758</strain>
    </source>
</reference>
<dbReference type="InterPro" id="IPR001638">
    <property type="entry name" value="Solute-binding_3/MltF_N"/>
</dbReference>
<dbReference type="SMART" id="SM00062">
    <property type="entry name" value="PBPb"/>
    <property type="match status" value="1"/>
</dbReference>
<proteinExistence type="inferred from homology"/>
<feature type="chain" id="PRO_5035249115" description="Solute-binding protein family 3/N-terminal domain-containing protein" evidence="3">
    <location>
        <begin position="32"/>
        <end position="278"/>
    </location>
</feature>
<evidence type="ECO:0000256" key="1">
    <source>
        <dbReference type="ARBA" id="ARBA00010333"/>
    </source>
</evidence>
<dbReference type="Proteomes" id="UP000636949">
    <property type="component" value="Unassembled WGS sequence"/>
</dbReference>
<name>A0A8J3E9R7_9GAMM</name>
<dbReference type="PANTHER" id="PTHR35936">
    <property type="entry name" value="MEMBRANE-BOUND LYTIC MUREIN TRANSGLYCOSYLASE F"/>
    <property type="match status" value="1"/>
</dbReference>
<dbReference type="OrthoDB" id="7708309at2"/>
<comment type="caution">
    <text evidence="5">The sequence shown here is derived from an EMBL/GenBank/DDBJ whole genome shotgun (WGS) entry which is preliminary data.</text>
</comment>
<dbReference type="EMBL" id="BMJS01000037">
    <property type="protein sequence ID" value="GGG05642.1"/>
    <property type="molecule type" value="Genomic_DNA"/>
</dbReference>
<evidence type="ECO:0000259" key="4">
    <source>
        <dbReference type="SMART" id="SM00062"/>
    </source>
</evidence>
<sequence>MQVKQIKNIKKVIFTSSAATAMVLFSNNALANQKLLRVCTTGDYPPLTSYDASTGEYKGFAITVAKEFAHKIQRKVEFVHSTWLTLSDDLKTKCDIAMGGISYTPERASMFYLSTGVLSNQKAPVFSKANESTFKNLASIDQKDVTVIENKGGTNQPFAESYIRNAEVKILPTNAEVYACLNKYPQNKLVMFTDKIEVQYRADMKDSVLSDNGLKFDLNSIPGNKVSQKVFMTNKTKDGKWLIKKMNSFYKHHKKDFNTWYQDALKIQYPAVKASCPF</sequence>
<reference evidence="5" key="2">
    <citation type="submission" date="2020-09" db="EMBL/GenBank/DDBJ databases">
        <authorList>
            <person name="Sun Q."/>
            <person name="Zhou Y."/>
        </authorList>
    </citation>
    <scope>NUCLEOTIDE SEQUENCE</scope>
    <source>
        <strain evidence="5">CGMCC 1.15758</strain>
    </source>
</reference>
<evidence type="ECO:0000313" key="6">
    <source>
        <dbReference type="Proteomes" id="UP000636949"/>
    </source>
</evidence>
<evidence type="ECO:0000256" key="3">
    <source>
        <dbReference type="SAM" id="SignalP"/>
    </source>
</evidence>